<evidence type="ECO:0000256" key="8">
    <source>
        <dbReference type="SAM" id="MobiDB-lite"/>
    </source>
</evidence>
<gene>
    <name evidence="9" type="ORF">GBAR_LOCUS19823</name>
</gene>
<dbReference type="GO" id="GO:0016831">
    <property type="term" value="F:carboxy-lyase activity"/>
    <property type="evidence" value="ECO:0007669"/>
    <property type="project" value="UniProtKB-KW"/>
</dbReference>
<name>A0AA35X2D4_GEOBA</name>
<evidence type="ECO:0000313" key="9">
    <source>
        <dbReference type="EMBL" id="CAI8035292.1"/>
    </source>
</evidence>
<dbReference type="AlphaFoldDB" id="A0AA35X2D4"/>
<evidence type="ECO:0000256" key="7">
    <source>
        <dbReference type="RuleBase" id="RU000382"/>
    </source>
</evidence>
<dbReference type="GO" id="GO:0005737">
    <property type="term" value="C:cytoplasm"/>
    <property type="evidence" value="ECO:0007669"/>
    <property type="project" value="TreeGrafter"/>
</dbReference>
<sequence>MSQHPPGGRHSTSRASARRHGRGGVPAGGHELVDWIGRYLEEAERYPVLSRVKPGEVREALPPEAPASGEPWSAIRDDVERLIVPGLTHWNHPGFFAYFAISASGPGVLAEFLSAAFNAQGMLWRTSPAVTELEEVALGWLRRLLGLPDAFEGVIYDTASISTLHALAAARQAVPEHAHSSVDKAVMTLGLGQSGLRRIDADERFRLRPAALAAAIDEDRGNGVTPLAVVATVGTTAVTSVDPVPDIADICARERLWLHVDAAYAGVAAMVPGHEQTLAGCDRADSLVVNPHKWLFTPFDLSALFCRRMDRIEEAFALTPDYLQSREPGAVRNLMDTGVQLGRRFRALKLWMVLRYFGADGIRRRIAEHMRLARCFADWVDASDRFERLAPAPFSVVCFRANPAAPAGDLDDLNARLLDAVNATGEVFLSHTRLDGRFALRLAEHLDRLLPA</sequence>
<dbReference type="PANTHER" id="PTHR11999:SF70">
    <property type="entry name" value="MIP05841P"/>
    <property type="match status" value="1"/>
</dbReference>
<keyword evidence="3" id="KW-0210">Decarboxylase</keyword>
<dbReference type="EMBL" id="CASHTH010002791">
    <property type="protein sequence ID" value="CAI8035292.1"/>
    <property type="molecule type" value="Genomic_DNA"/>
</dbReference>
<keyword evidence="5 7" id="KW-0456">Lyase</keyword>
<organism evidence="9 10">
    <name type="scientific">Geodia barretti</name>
    <name type="common">Barrett's horny sponge</name>
    <dbReference type="NCBI Taxonomy" id="519541"/>
    <lineage>
        <taxon>Eukaryota</taxon>
        <taxon>Metazoa</taxon>
        <taxon>Porifera</taxon>
        <taxon>Demospongiae</taxon>
        <taxon>Heteroscleromorpha</taxon>
        <taxon>Tetractinellida</taxon>
        <taxon>Astrophorina</taxon>
        <taxon>Geodiidae</taxon>
        <taxon>Geodia</taxon>
    </lineage>
</organism>
<dbReference type="InterPro" id="IPR015424">
    <property type="entry name" value="PyrdxlP-dep_Trfase"/>
</dbReference>
<evidence type="ECO:0000256" key="4">
    <source>
        <dbReference type="ARBA" id="ARBA00022898"/>
    </source>
</evidence>
<evidence type="ECO:0000256" key="1">
    <source>
        <dbReference type="ARBA" id="ARBA00001933"/>
    </source>
</evidence>
<dbReference type="InterPro" id="IPR015421">
    <property type="entry name" value="PyrdxlP-dep_Trfase_major"/>
</dbReference>
<dbReference type="PRINTS" id="PR00800">
    <property type="entry name" value="YHDCRBOXLASE"/>
</dbReference>
<evidence type="ECO:0000256" key="3">
    <source>
        <dbReference type="ARBA" id="ARBA00022793"/>
    </source>
</evidence>
<dbReference type="Gene3D" id="1.20.1340.10">
    <property type="entry name" value="dopa decarboxylase, N-terminal domain"/>
    <property type="match status" value="1"/>
</dbReference>
<comment type="similarity">
    <text evidence="2 7">Belongs to the group II decarboxylase family.</text>
</comment>
<evidence type="ECO:0000256" key="6">
    <source>
        <dbReference type="PIRSR" id="PIRSR602129-50"/>
    </source>
</evidence>
<dbReference type="GO" id="GO:0019752">
    <property type="term" value="P:carboxylic acid metabolic process"/>
    <property type="evidence" value="ECO:0007669"/>
    <property type="project" value="InterPro"/>
</dbReference>
<protein>
    <submittedName>
        <fullName evidence="9">Tryptophan decarboxylase 2</fullName>
    </submittedName>
</protein>
<dbReference type="Proteomes" id="UP001174909">
    <property type="component" value="Unassembled WGS sequence"/>
</dbReference>
<dbReference type="Gene3D" id="3.90.1150.10">
    <property type="entry name" value="Aspartate Aminotransferase, domain 1"/>
    <property type="match status" value="1"/>
</dbReference>
<dbReference type="SUPFAM" id="SSF53383">
    <property type="entry name" value="PLP-dependent transferases"/>
    <property type="match status" value="1"/>
</dbReference>
<dbReference type="Gene3D" id="3.40.640.10">
    <property type="entry name" value="Type I PLP-dependent aspartate aminotransferase-like (Major domain)"/>
    <property type="match status" value="1"/>
</dbReference>
<evidence type="ECO:0000256" key="2">
    <source>
        <dbReference type="ARBA" id="ARBA00009533"/>
    </source>
</evidence>
<dbReference type="InterPro" id="IPR002129">
    <property type="entry name" value="PyrdxlP-dep_de-COase"/>
</dbReference>
<dbReference type="GO" id="GO:0006520">
    <property type="term" value="P:amino acid metabolic process"/>
    <property type="evidence" value="ECO:0007669"/>
    <property type="project" value="InterPro"/>
</dbReference>
<evidence type="ECO:0000256" key="5">
    <source>
        <dbReference type="ARBA" id="ARBA00023239"/>
    </source>
</evidence>
<dbReference type="GO" id="GO:0030170">
    <property type="term" value="F:pyridoxal phosphate binding"/>
    <property type="evidence" value="ECO:0007669"/>
    <property type="project" value="InterPro"/>
</dbReference>
<dbReference type="InterPro" id="IPR015422">
    <property type="entry name" value="PyrdxlP-dep_Trfase_small"/>
</dbReference>
<feature type="region of interest" description="Disordered" evidence="8">
    <location>
        <begin position="1"/>
        <end position="26"/>
    </location>
</feature>
<feature type="modified residue" description="N6-(pyridoxal phosphate)lysine" evidence="6">
    <location>
        <position position="293"/>
    </location>
</feature>
<comment type="caution">
    <text evidence="9">The sequence shown here is derived from an EMBL/GenBank/DDBJ whole genome shotgun (WGS) entry which is preliminary data.</text>
</comment>
<reference evidence="9" key="1">
    <citation type="submission" date="2023-03" db="EMBL/GenBank/DDBJ databases">
        <authorList>
            <person name="Steffen K."/>
            <person name="Cardenas P."/>
        </authorList>
    </citation>
    <scope>NUCLEOTIDE SEQUENCE</scope>
</reference>
<comment type="cofactor">
    <cofactor evidence="1 6 7">
        <name>pyridoxal 5'-phosphate</name>
        <dbReference type="ChEBI" id="CHEBI:597326"/>
    </cofactor>
</comment>
<evidence type="ECO:0000313" key="10">
    <source>
        <dbReference type="Proteomes" id="UP001174909"/>
    </source>
</evidence>
<dbReference type="Pfam" id="PF00282">
    <property type="entry name" value="Pyridoxal_deC"/>
    <property type="match status" value="2"/>
</dbReference>
<keyword evidence="10" id="KW-1185">Reference proteome</keyword>
<keyword evidence="4 6" id="KW-0663">Pyridoxal phosphate</keyword>
<dbReference type="InterPro" id="IPR010977">
    <property type="entry name" value="Aromatic_deC"/>
</dbReference>
<proteinExistence type="inferred from homology"/>
<accession>A0AA35X2D4</accession>
<dbReference type="PANTHER" id="PTHR11999">
    <property type="entry name" value="GROUP II PYRIDOXAL-5-PHOSPHATE DECARBOXYLASE"/>
    <property type="match status" value="1"/>
</dbReference>